<evidence type="ECO:0000256" key="1">
    <source>
        <dbReference type="SAM" id="MobiDB-lite"/>
    </source>
</evidence>
<proteinExistence type="predicted"/>
<sequence>MGPQQDLNPLRKRYKKVDVSLTATLRTESDLLQENDREKVQEQTEDIILVVDRTHHRNYHRYQQPNTTTTISTQETTTQEPQDQPPANQIIALRKRIEKEDTSHSLNLSNLQNQVTTEHARHLTRTKGFRSRLIDLSTAHRENLRISSPNKPQNQHHINGNEVIVANGNKQGYIAKWLEGLKSMSSFSGLRESTSDGMSSVEVVAAKDAKGKGKGIRIVSDGVEEGDGVKGGV</sequence>
<organism evidence="2 3">
    <name type="scientific">Aureobasidium melanogenum</name>
    <name type="common">Aureobasidium pullulans var. melanogenum</name>
    <dbReference type="NCBI Taxonomy" id="46634"/>
    <lineage>
        <taxon>Eukaryota</taxon>
        <taxon>Fungi</taxon>
        <taxon>Dikarya</taxon>
        <taxon>Ascomycota</taxon>
        <taxon>Pezizomycotina</taxon>
        <taxon>Dothideomycetes</taxon>
        <taxon>Dothideomycetidae</taxon>
        <taxon>Dothideales</taxon>
        <taxon>Saccotheciaceae</taxon>
        <taxon>Aureobasidium</taxon>
    </lineage>
</organism>
<dbReference type="Proteomes" id="UP000779574">
    <property type="component" value="Unassembled WGS sequence"/>
</dbReference>
<gene>
    <name evidence="2" type="ORF">KCU76_g9209</name>
</gene>
<dbReference type="AlphaFoldDB" id="A0A9P8J7Q7"/>
<feature type="compositionally biased region" description="Low complexity" evidence="1">
    <location>
        <begin position="63"/>
        <end position="86"/>
    </location>
</feature>
<accession>A0A9P8J7Q7</accession>
<dbReference type="OrthoDB" id="3906450at2759"/>
<protein>
    <submittedName>
        <fullName evidence="2">Uncharacterized protein</fullName>
    </submittedName>
</protein>
<comment type="caution">
    <text evidence="2">The sequence shown here is derived from an EMBL/GenBank/DDBJ whole genome shotgun (WGS) entry which is preliminary data.</text>
</comment>
<feature type="non-terminal residue" evidence="2">
    <location>
        <position position="1"/>
    </location>
</feature>
<evidence type="ECO:0000313" key="3">
    <source>
        <dbReference type="Proteomes" id="UP000779574"/>
    </source>
</evidence>
<name>A0A9P8J7Q7_AURME</name>
<reference evidence="2" key="2">
    <citation type="submission" date="2021-08" db="EMBL/GenBank/DDBJ databases">
        <authorList>
            <person name="Gostincar C."/>
            <person name="Sun X."/>
            <person name="Song Z."/>
            <person name="Gunde-Cimerman N."/>
        </authorList>
    </citation>
    <scope>NUCLEOTIDE SEQUENCE</scope>
    <source>
        <strain evidence="2">EXF-9911</strain>
    </source>
</reference>
<feature type="region of interest" description="Disordered" evidence="1">
    <location>
        <begin position="61"/>
        <end position="87"/>
    </location>
</feature>
<evidence type="ECO:0000313" key="2">
    <source>
        <dbReference type="EMBL" id="KAG9688995.1"/>
    </source>
</evidence>
<dbReference type="EMBL" id="JAHFXF010000376">
    <property type="protein sequence ID" value="KAG9688995.1"/>
    <property type="molecule type" value="Genomic_DNA"/>
</dbReference>
<reference evidence="2" key="1">
    <citation type="journal article" date="2021" name="J Fungi (Basel)">
        <title>Virulence traits and population genomics of the black yeast Aureobasidium melanogenum.</title>
        <authorList>
            <person name="Cernosa A."/>
            <person name="Sun X."/>
            <person name="Gostincar C."/>
            <person name="Fang C."/>
            <person name="Gunde-Cimerman N."/>
            <person name="Song Z."/>
        </authorList>
    </citation>
    <scope>NUCLEOTIDE SEQUENCE</scope>
    <source>
        <strain evidence="2">EXF-9911</strain>
    </source>
</reference>